<dbReference type="PROSITE" id="PS51833">
    <property type="entry name" value="HDOD"/>
    <property type="match status" value="1"/>
</dbReference>
<dbReference type="NCBIfam" id="TIGR00277">
    <property type="entry name" value="HDIG"/>
    <property type="match status" value="1"/>
</dbReference>
<dbReference type="Pfam" id="PF08668">
    <property type="entry name" value="HDOD"/>
    <property type="match status" value="1"/>
</dbReference>
<dbReference type="PROSITE" id="PS51831">
    <property type="entry name" value="HD"/>
    <property type="match status" value="1"/>
</dbReference>
<dbReference type="SUPFAM" id="SSF109604">
    <property type="entry name" value="HD-domain/PDEase-like"/>
    <property type="match status" value="1"/>
</dbReference>
<protein>
    <submittedName>
        <fullName evidence="3">HDOD domain-containing protein</fullName>
    </submittedName>
</protein>
<dbReference type="InterPro" id="IPR006674">
    <property type="entry name" value="HD_domain"/>
</dbReference>
<dbReference type="InterPro" id="IPR003607">
    <property type="entry name" value="HD/PDEase_dom"/>
</dbReference>
<gene>
    <name evidence="3" type="ORF">ENG63_10325</name>
</gene>
<feature type="domain" description="HDOD" evidence="2">
    <location>
        <begin position="15"/>
        <end position="210"/>
    </location>
</feature>
<name>A0A7C0U407_DESA2</name>
<evidence type="ECO:0000259" key="1">
    <source>
        <dbReference type="PROSITE" id="PS51831"/>
    </source>
</evidence>
<dbReference type="Gene3D" id="1.10.3210.10">
    <property type="entry name" value="Hypothetical protein af1432"/>
    <property type="match status" value="1"/>
</dbReference>
<dbReference type="PANTHER" id="PTHR33525:SF3">
    <property type="entry name" value="RIBONUCLEASE Y"/>
    <property type="match status" value="1"/>
</dbReference>
<dbReference type="EMBL" id="DRBS01000380">
    <property type="protein sequence ID" value="HDD45234.1"/>
    <property type="molecule type" value="Genomic_DNA"/>
</dbReference>
<reference evidence="3" key="1">
    <citation type="journal article" date="2020" name="mSystems">
        <title>Genome- and Community-Level Interaction Insights into Carbon Utilization and Element Cycling Functions of Hydrothermarchaeota in Hydrothermal Sediment.</title>
        <authorList>
            <person name="Zhou Z."/>
            <person name="Liu Y."/>
            <person name="Xu W."/>
            <person name="Pan J."/>
            <person name="Luo Z.H."/>
            <person name="Li M."/>
        </authorList>
    </citation>
    <scope>NUCLEOTIDE SEQUENCE [LARGE SCALE GENOMIC DNA]</scope>
    <source>
        <strain evidence="3">HyVt-233</strain>
    </source>
</reference>
<feature type="domain" description="HD" evidence="1">
    <location>
        <begin position="110"/>
        <end position="232"/>
    </location>
</feature>
<dbReference type="AlphaFoldDB" id="A0A7C0U407"/>
<dbReference type="SMART" id="SM00471">
    <property type="entry name" value="HDc"/>
    <property type="match status" value="1"/>
</dbReference>
<dbReference type="PANTHER" id="PTHR33525">
    <property type="match status" value="1"/>
</dbReference>
<accession>A0A7C0U407</accession>
<sequence>MQNKIEDILKQVRFLKPTSGAVIKVLNVLNDPNTDVEEIKNAILLDPALTADVLRISNSAFFAFRQKITSIKHAVVLLGRKILKKIVFTVQMKGILNKKLKGYPQTEHTLWEHSLVAAVSAELIAEKLKYKNKELAYIGGLLHDIGKIILDQYVKNAFEEITKKLAEGMDLLNIEKEMFGYNHAEIGGIIAENWQLPLPIKESIAFHHSPTEATQEVIIALIVYLANNLATFISPVGFHSTPQVESQLLNEIGLNEADLEEIMVNVIAKKEDILAF</sequence>
<comment type="caution">
    <text evidence="3">The sequence shown here is derived from an EMBL/GenBank/DDBJ whole genome shotgun (WGS) entry which is preliminary data.</text>
</comment>
<evidence type="ECO:0000259" key="2">
    <source>
        <dbReference type="PROSITE" id="PS51833"/>
    </source>
</evidence>
<dbReference type="InterPro" id="IPR052340">
    <property type="entry name" value="RNase_Y/CdgJ"/>
</dbReference>
<organism evidence="3">
    <name type="scientific">Desulfofervidus auxilii</name>
    <dbReference type="NCBI Taxonomy" id="1621989"/>
    <lineage>
        <taxon>Bacteria</taxon>
        <taxon>Pseudomonadati</taxon>
        <taxon>Thermodesulfobacteriota</taxon>
        <taxon>Candidatus Desulfofervidia</taxon>
        <taxon>Candidatus Desulfofervidales</taxon>
        <taxon>Candidatus Desulfofervidaceae</taxon>
        <taxon>Candidatus Desulfofervidus</taxon>
    </lineage>
</organism>
<dbReference type="Proteomes" id="UP000886289">
    <property type="component" value="Unassembled WGS sequence"/>
</dbReference>
<proteinExistence type="predicted"/>
<evidence type="ECO:0000313" key="3">
    <source>
        <dbReference type="EMBL" id="HDD45234.1"/>
    </source>
</evidence>
<dbReference type="InterPro" id="IPR013976">
    <property type="entry name" value="HDOD"/>
</dbReference>
<dbReference type="InterPro" id="IPR006675">
    <property type="entry name" value="HDIG_dom"/>
</dbReference>
<dbReference type="CDD" id="cd00077">
    <property type="entry name" value="HDc"/>
    <property type="match status" value="1"/>
</dbReference>